<feature type="transmembrane region" description="Helical" evidence="1">
    <location>
        <begin position="75"/>
        <end position="93"/>
    </location>
</feature>
<dbReference type="EMBL" id="LZMZ01000032">
    <property type="protein sequence ID" value="OBX76267.1"/>
    <property type="molecule type" value="Genomic_DNA"/>
</dbReference>
<evidence type="ECO:0000313" key="3">
    <source>
        <dbReference type="Proteomes" id="UP000092508"/>
    </source>
</evidence>
<comment type="caution">
    <text evidence="2">The sequence shown here is derived from an EMBL/GenBank/DDBJ whole genome shotgun (WGS) entry which is preliminary data.</text>
</comment>
<keyword evidence="1" id="KW-0472">Membrane</keyword>
<evidence type="ECO:0000313" key="2">
    <source>
        <dbReference type="EMBL" id="OBX76267.1"/>
    </source>
</evidence>
<keyword evidence="1" id="KW-1133">Transmembrane helix</keyword>
<sequence>MQTIPINITVTIFGFLTHTNKGIVMSDHKKVIYVYDTGHYALVEGIFWLMKLAFRLQGLLMIIYSIGMLLGTDGILGMLLAPFTFIIGLWLLSPRTAKKLLGKIFKR</sequence>
<organism evidence="2 3">
    <name type="scientific">Faucicola atlantae</name>
    <dbReference type="NCBI Taxonomy" id="34059"/>
    <lineage>
        <taxon>Bacteria</taxon>
        <taxon>Pseudomonadati</taxon>
        <taxon>Pseudomonadota</taxon>
        <taxon>Gammaproteobacteria</taxon>
        <taxon>Moraxellales</taxon>
        <taxon>Moraxellaceae</taxon>
        <taxon>Faucicola</taxon>
    </lineage>
</organism>
<name>A0A1B8QAL7_9GAMM</name>
<reference evidence="2 3" key="1">
    <citation type="submission" date="2016-06" db="EMBL/GenBank/DDBJ databases">
        <title>Draft genome of Moraxella atlantae CCUG 66109.</title>
        <authorList>
            <person name="Salva-Serra F."/>
            <person name="Engstrom-Jakobsson H."/>
            <person name="Thorell K."/>
            <person name="Gonzales-Siles L."/>
            <person name="Karlsson R."/>
            <person name="Boulund F."/>
            <person name="Engstrand L."/>
            <person name="Kristiansson E."/>
            <person name="Moore E."/>
        </authorList>
    </citation>
    <scope>NUCLEOTIDE SEQUENCE [LARGE SCALE GENOMIC DNA]</scope>
    <source>
        <strain evidence="2 3">CCUG 66109</strain>
    </source>
</reference>
<keyword evidence="1" id="KW-0812">Transmembrane</keyword>
<protein>
    <submittedName>
        <fullName evidence="2">Uncharacterized protein</fullName>
    </submittedName>
</protein>
<accession>A0A1B8QAL7</accession>
<dbReference type="Proteomes" id="UP000092508">
    <property type="component" value="Unassembled WGS sequence"/>
</dbReference>
<gene>
    <name evidence="2" type="ORF">A9308_09025</name>
</gene>
<dbReference type="STRING" id="34059.A9308_09025"/>
<evidence type="ECO:0000256" key="1">
    <source>
        <dbReference type="SAM" id="Phobius"/>
    </source>
</evidence>
<dbReference type="AlphaFoldDB" id="A0A1B8QAL7"/>
<proteinExistence type="predicted"/>